<dbReference type="Proteomes" id="UP000662200">
    <property type="component" value="Unassembled WGS sequence"/>
</dbReference>
<evidence type="ECO:0000256" key="1">
    <source>
        <dbReference type="SAM" id="MobiDB-lite"/>
    </source>
</evidence>
<keyword evidence="2" id="KW-0732">Signal</keyword>
<name>A0A8J3FK95_9ACTN</name>
<organism evidence="3 4">
    <name type="scientific">Pilimelia terevasa</name>
    <dbReference type="NCBI Taxonomy" id="53372"/>
    <lineage>
        <taxon>Bacteria</taxon>
        <taxon>Bacillati</taxon>
        <taxon>Actinomycetota</taxon>
        <taxon>Actinomycetes</taxon>
        <taxon>Micromonosporales</taxon>
        <taxon>Micromonosporaceae</taxon>
        <taxon>Pilimelia</taxon>
    </lineage>
</organism>
<dbReference type="RefSeq" id="WP_189115266.1">
    <property type="nucleotide sequence ID" value="NZ_BMQC01000013.1"/>
</dbReference>
<gene>
    <name evidence="3" type="ORF">GCM10010124_33270</name>
</gene>
<evidence type="ECO:0008006" key="5">
    <source>
        <dbReference type="Google" id="ProtNLM"/>
    </source>
</evidence>
<dbReference type="PROSITE" id="PS51257">
    <property type="entry name" value="PROKAR_LIPOPROTEIN"/>
    <property type="match status" value="1"/>
</dbReference>
<evidence type="ECO:0000313" key="4">
    <source>
        <dbReference type="Proteomes" id="UP000662200"/>
    </source>
</evidence>
<feature type="signal peptide" evidence="2">
    <location>
        <begin position="1"/>
        <end position="22"/>
    </location>
</feature>
<evidence type="ECO:0000256" key="2">
    <source>
        <dbReference type="SAM" id="SignalP"/>
    </source>
</evidence>
<reference evidence="3" key="1">
    <citation type="journal article" date="2014" name="Int. J. Syst. Evol. Microbiol.">
        <title>Complete genome sequence of Corynebacterium casei LMG S-19264T (=DSM 44701T), isolated from a smear-ripened cheese.</title>
        <authorList>
            <consortium name="US DOE Joint Genome Institute (JGI-PGF)"/>
            <person name="Walter F."/>
            <person name="Albersmeier A."/>
            <person name="Kalinowski J."/>
            <person name="Ruckert C."/>
        </authorList>
    </citation>
    <scope>NUCLEOTIDE SEQUENCE</scope>
    <source>
        <strain evidence="3">JCM 3091</strain>
    </source>
</reference>
<reference evidence="3" key="2">
    <citation type="submission" date="2020-09" db="EMBL/GenBank/DDBJ databases">
        <authorList>
            <person name="Sun Q."/>
            <person name="Ohkuma M."/>
        </authorList>
    </citation>
    <scope>NUCLEOTIDE SEQUENCE</scope>
    <source>
        <strain evidence="3">JCM 3091</strain>
    </source>
</reference>
<feature type="chain" id="PRO_5035263903" description="Lipoprotein" evidence="2">
    <location>
        <begin position="23"/>
        <end position="115"/>
    </location>
</feature>
<protein>
    <recommendedName>
        <fullName evidence="5">Lipoprotein</fullName>
    </recommendedName>
</protein>
<keyword evidence="4" id="KW-1185">Reference proteome</keyword>
<feature type="region of interest" description="Disordered" evidence="1">
    <location>
        <begin position="23"/>
        <end position="42"/>
    </location>
</feature>
<accession>A0A8J3FK95</accession>
<dbReference type="AlphaFoldDB" id="A0A8J3FK95"/>
<dbReference type="EMBL" id="BMQC01000013">
    <property type="protein sequence ID" value="GGK37808.1"/>
    <property type="molecule type" value="Genomic_DNA"/>
</dbReference>
<proteinExistence type="predicted"/>
<evidence type="ECO:0000313" key="3">
    <source>
        <dbReference type="EMBL" id="GGK37808.1"/>
    </source>
</evidence>
<comment type="caution">
    <text evidence="3">The sequence shown here is derived from an EMBL/GenBank/DDBJ whole genome shotgun (WGS) entry which is preliminary data.</text>
</comment>
<sequence length="115" mass="11701">MLIRIALAGAALAAAGTLSACAGDPAPPAAGPTAAPTAGGAGGGQPWLCTWEKLWLSEAADQGARDAALKKVEEFKTKPGYQELDGVGRQSLDEDIAKARAGDASAFEAYVRDRC</sequence>